<sequence>MHLERLKGEKRMEQQKQLSVGQWFWTIFLLGIPLVNIILLLVWGFGSPSPRKNFALAVLLFELIGVIIAVVVVIFMVSVAGYSLS</sequence>
<dbReference type="AlphaFoldDB" id="A0A178A1E8"/>
<keyword evidence="1" id="KW-0812">Transmembrane</keyword>
<comment type="caution">
    <text evidence="2">The sequence shown here is derived from an EMBL/GenBank/DDBJ whole genome shotgun (WGS) entry which is preliminary data.</text>
</comment>
<accession>A0A178A1E8</accession>
<protein>
    <submittedName>
        <fullName evidence="2">Uncharacterized protein</fullName>
    </submittedName>
</protein>
<evidence type="ECO:0000256" key="1">
    <source>
        <dbReference type="SAM" id="Phobius"/>
    </source>
</evidence>
<evidence type="ECO:0000313" key="3">
    <source>
        <dbReference type="Proteomes" id="UP000077881"/>
    </source>
</evidence>
<proteinExistence type="predicted"/>
<reference evidence="2 3" key="1">
    <citation type="submission" date="2015-05" db="EMBL/GenBank/DDBJ databases">
        <title>Comparison of genome.</title>
        <authorList>
            <person name="Zheng Z."/>
            <person name="Sun M."/>
        </authorList>
    </citation>
    <scope>NUCLEOTIDE SEQUENCE [LARGE SCALE GENOMIC DNA]</scope>
    <source>
        <strain evidence="2 3">G25-74</strain>
    </source>
</reference>
<feature type="transmembrane region" description="Helical" evidence="1">
    <location>
        <begin position="20"/>
        <end position="43"/>
    </location>
</feature>
<keyword evidence="1" id="KW-1133">Transmembrane helix</keyword>
<dbReference type="Proteomes" id="UP000077881">
    <property type="component" value="Unassembled WGS sequence"/>
</dbReference>
<dbReference type="EMBL" id="LDJR01000028">
    <property type="protein sequence ID" value="OAK74015.1"/>
    <property type="molecule type" value="Genomic_DNA"/>
</dbReference>
<dbReference type="PATRIC" id="fig|217031.6.peg.1359"/>
<evidence type="ECO:0000313" key="2">
    <source>
        <dbReference type="EMBL" id="OAK74015.1"/>
    </source>
</evidence>
<gene>
    <name evidence="2" type="ORF">ABB05_06280</name>
</gene>
<organism evidence="2 3">
    <name type="scientific">Lederbergia galactosidilytica</name>
    <dbReference type="NCBI Taxonomy" id="217031"/>
    <lineage>
        <taxon>Bacteria</taxon>
        <taxon>Bacillati</taxon>
        <taxon>Bacillota</taxon>
        <taxon>Bacilli</taxon>
        <taxon>Bacillales</taxon>
        <taxon>Bacillaceae</taxon>
        <taxon>Lederbergia</taxon>
    </lineage>
</organism>
<feature type="transmembrane region" description="Helical" evidence="1">
    <location>
        <begin position="55"/>
        <end position="82"/>
    </location>
</feature>
<dbReference type="STRING" id="217031.ABB05_06280"/>
<keyword evidence="1" id="KW-0472">Membrane</keyword>
<keyword evidence="3" id="KW-1185">Reference proteome</keyword>
<name>A0A178A1E8_9BACI</name>